<dbReference type="EC" id="3.2.1.4" evidence="9"/>
<evidence type="ECO:0000259" key="11">
    <source>
        <dbReference type="Pfam" id="PF02927"/>
    </source>
</evidence>
<keyword evidence="4 7" id="KW-0119">Carbohydrate metabolism</keyword>
<evidence type="ECO:0000256" key="5">
    <source>
        <dbReference type="ARBA" id="ARBA00023295"/>
    </source>
</evidence>
<evidence type="ECO:0000256" key="2">
    <source>
        <dbReference type="ARBA" id="ARBA00022801"/>
    </source>
</evidence>
<dbReference type="InterPro" id="IPR012341">
    <property type="entry name" value="6hp_glycosidase-like_sf"/>
</dbReference>
<keyword evidence="3 9" id="KW-0136">Cellulose degradation</keyword>
<name>A0A6S6R2V0_9FIRM</name>
<evidence type="ECO:0000256" key="7">
    <source>
        <dbReference type="PROSITE-ProRule" id="PRU10059"/>
    </source>
</evidence>
<feature type="active site" evidence="7">
    <location>
        <position position="471"/>
    </location>
</feature>
<evidence type="ECO:0000259" key="10">
    <source>
        <dbReference type="Pfam" id="PF00759"/>
    </source>
</evidence>
<evidence type="ECO:0000313" key="13">
    <source>
        <dbReference type="Proteomes" id="UP000515561"/>
    </source>
</evidence>
<dbReference type="PROSITE" id="PS00698">
    <property type="entry name" value="GH9_3"/>
    <property type="match status" value="1"/>
</dbReference>
<feature type="domain" description="Cellulase Ig-like" evidence="11">
    <location>
        <begin position="4"/>
        <end position="79"/>
    </location>
</feature>
<dbReference type="SUPFAM" id="SSF48208">
    <property type="entry name" value="Six-hairpin glycosidases"/>
    <property type="match status" value="1"/>
</dbReference>
<dbReference type="EMBL" id="AP023367">
    <property type="protein sequence ID" value="BCJ94397.1"/>
    <property type="molecule type" value="Genomic_DNA"/>
</dbReference>
<dbReference type="Gene3D" id="2.60.40.10">
    <property type="entry name" value="Immunoglobulins"/>
    <property type="match status" value="1"/>
</dbReference>
<dbReference type="InterPro" id="IPR033126">
    <property type="entry name" value="Glyco_hydro_9_Asp/Glu_AS"/>
</dbReference>
<reference evidence="12 13" key="1">
    <citation type="journal article" date="2016" name="Int. J. Syst. Evol. Microbiol.">
        <title>Descriptions of Anaerotaenia torta gen. nov., sp. nov. and Anaerocolumna cellulosilytica gen. nov., sp. nov. isolated from a methanogenic reactor of cattle waste.</title>
        <authorList>
            <person name="Uek A."/>
            <person name="Ohtaki Y."/>
            <person name="Kaku N."/>
            <person name="Ueki K."/>
        </authorList>
    </citation>
    <scope>NUCLEOTIDE SEQUENCE [LARGE SCALE GENOMIC DNA]</scope>
    <source>
        <strain evidence="12 13">SN021</strain>
    </source>
</reference>
<evidence type="ECO:0000256" key="4">
    <source>
        <dbReference type="ARBA" id="ARBA00023277"/>
    </source>
</evidence>
<organism evidence="12 13">
    <name type="scientific">Anaerocolumna cellulosilytica</name>
    <dbReference type="NCBI Taxonomy" id="433286"/>
    <lineage>
        <taxon>Bacteria</taxon>
        <taxon>Bacillati</taxon>
        <taxon>Bacillota</taxon>
        <taxon>Clostridia</taxon>
        <taxon>Lachnospirales</taxon>
        <taxon>Lachnospiraceae</taxon>
        <taxon>Anaerocolumna</taxon>
    </lineage>
</organism>
<dbReference type="Proteomes" id="UP000515561">
    <property type="component" value="Chromosome"/>
</dbReference>
<dbReference type="Pfam" id="PF02927">
    <property type="entry name" value="CelD_N"/>
    <property type="match status" value="1"/>
</dbReference>
<accession>A0A6S6R2V0</accession>
<feature type="active site" evidence="8">
    <location>
        <position position="516"/>
    </location>
</feature>
<dbReference type="GO" id="GO:0008810">
    <property type="term" value="F:cellulase activity"/>
    <property type="evidence" value="ECO:0007669"/>
    <property type="project" value="UniProtKB-EC"/>
</dbReference>
<dbReference type="SUPFAM" id="SSF81296">
    <property type="entry name" value="E set domains"/>
    <property type="match status" value="1"/>
</dbReference>
<dbReference type="GO" id="GO:0030245">
    <property type="term" value="P:cellulose catabolic process"/>
    <property type="evidence" value="ECO:0007669"/>
    <property type="project" value="UniProtKB-KW"/>
</dbReference>
<evidence type="ECO:0000313" key="12">
    <source>
        <dbReference type="EMBL" id="BCJ94397.1"/>
    </source>
</evidence>
<dbReference type="CDD" id="cd02850">
    <property type="entry name" value="E_set_Cellulase_N"/>
    <property type="match status" value="1"/>
</dbReference>
<comment type="similarity">
    <text evidence="1 7 9">Belongs to the glycosyl hydrolase 9 (cellulase E) family.</text>
</comment>
<dbReference type="InterPro" id="IPR018221">
    <property type="entry name" value="Glyco_hydro_9_His_AS"/>
</dbReference>
<keyword evidence="2 7" id="KW-0378">Hydrolase</keyword>
<protein>
    <recommendedName>
        <fullName evidence="9">Endoglucanase</fullName>
        <ecNumber evidence="9">3.2.1.4</ecNumber>
    </recommendedName>
</protein>
<proteinExistence type="inferred from homology"/>
<feature type="active site" evidence="8">
    <location>
        <position position="525"/>
    </location>
</feature>
<dbReference type="PROSITE" id="PS00592">
    <property type="entry name" value="GH9_2"/>
    <property type="match status" value="1"/>
</dbReference>
<keyword evidence="6 7" id="KW-0624">Polysaccharide degradation</keyword>
<gene>
    <name evidence="12" type="primary">egl2</name>
    <name evidence="12" type="ORF">acsn021_19660</name>
</gene>
<evidence type="ECO:0000256" key="1">
    <source>
        <dbReference type="ARBA" id="ARBA00007072"/>
    </source>
</evidence>
<comment type="catalytic activity">
    <reaction evidence="9">
        <text>Endohydrolysis of (1-&gt;4)-beta-D-glucosidic linkages in cellulose, lichenin and cereal beta-D-glucans.</text>
        <dbReference type="EC" id="3.2.1.4"/>
    </reaction>
</comment>
<dbReference type="PANTHER" id="PTHR22298">
    <property type="entry name" value="ENDO-1,4-BETA-GLUCANASE"/>
    <property type="match status" value="1"/>
</dbReference>
<feature type="domain" description="Glycoside hydrolase family 9" evidence="10">
    <location>
        <begin position="98"/>
        <end position="537"/>
    </location>
</feature>
<dbReference type="InterPro" id="IPR008928">
    <property type="entry name" value="6-hairpin_glycosidase_sf"/>
</dbReference>
<dbReference type="KEGG" id="acel:acsn021_19660"/>
<dbReference type="Gene3D" id="1.50.10.10">
    <property type="match status" value="1"/>
</dbReference>
<dbReference type="AlphaFoldDB" id="A0A6S6R2V0"/>
<evidence type="ECO:0000256" key="8">
    <source>
        <dbReference type="PROSITE-ProRule" id="PRU10060"/>
    </source>
</evidence>
<keyword evidence="5 7" id="KW-0326">Glycosidase</keyword>
<evidence type="ECO:0000256" key="9">
    <source>
        <dbReference type="RuleBase" id="RU361166"/>
    </source>
</evidence>
<keyword evidence="13" id="KW-1185">Reference proteome</keyword>
<dbReference type="Pfam" id="PF00759">
    <property type="entry name" value="Glyco_hydro_9"/>
    <property type="match status" value="1"/>
</dbReference>
<dbReference type="InterPro" id="IPR014756">
    <property type="entry name" value="Ig_E-set"/>
</dbReference>
<sequence>MGLVRINQMGYKPDSPKQLVYVGKETEFNIYQSETDKVVYTGRLSESRWDKAGEETICVGEFGDLKERGNYYIKIGEKKSLTFTISDNQPQLCTDVLLKAFYFQRCGMELTKEYAGSWKHGRCHTDFAYIVSPDIEKLIKESPETLERIDVTGGWHDAGDYGKYTVAAAIAVADLLLAYEEYTNAFRHMIGIPESKLIGDDLLYEVKYELDFMLKMQKSDGSVYSKVTTRFFPGMIMPEMDTAPMLLFDISTPATGDFAAVMALAARIYHVFDKSYADICLEAAKRAYKWLKKNPEPKLFKNPPNVLSGEYGDTCDLDERYWAAAELYRTTGEEEYHKEFLNYYPLVKNRVAFGWAEVGGYGTIAYLFSKRKNDSKILESMKLEWLAHSDMLAKRSYENGYGITLGFDEYKWGSTMLLLNQARQLIIAERLLKENCYHTIIHRNWDYLLGMNPMDISYVTGLGENAVMKPHHRPSDADGVLEPVPGLVSGGPCSGLLDEVAKKRCVGQPPAKCFVDDTQSYTTNEITIYWNSPAVYVGAYISTYNEHIR</sequence>
<dbReference type="InterPro" id="IPR013783">
    <property type="entry name" value="Ig-like_fold"/>
</dbReference>
<evidence type="ECO:0000256" key="3">
    <source>
        <dbReference type="ARBA" id="ARBA00023001"/>
    </source>
</evidence>
<evidence type="ECO:0000256" key="6">
    <source>
        <dbReference type="ARBA" id="ARBA00023326"/>
    </source>
</evidence>
<dbReference type="InterPro" id="IPR004197">
    <property type="entry name" value="Cellulase_Ig-like"/>
</dbReference>
<dbReference type="RefSeq" id="WP_184093365.1">
    <property type="nucleotide sequence ID" value="NZ_AP023367.1"/>
</dbReference>
<dbReference type="InterPro" id="IPR001701">
    <property type="entry name" value="Glyco_hydro_9"/>
</dbReference>